<dbReference type="PANTHER" id="PTHR42830">
    <property type="entry name" value="OSMOTICALLY INDUCIBLE FAMILY PROTEIN"/>
    <property type="match status" value="1"/>
</dbReference>
<keyword evidence="3" id="KW-1185">Reference proteome</keyword>
<dbReference type="InterPro" id="IPR019904">
    <property type="entry name" value="Peroxiredoxin_OsmC"/>
</dbReference>
<name>A0ABY3W3H8_9MICC</name>
<dbReference type="InterPro" id="IPR015946">
    <property type="entry name" value="KH_dom-like_a/b"/>
</dbReference>
<organism evidence="2 3">
    <name type="scientific">Arthrobacter sulfonylureivorans</name>
    <dbReference type="NCBI Taxonomy" id="2486855"/>
    <lineage>
        <taxon>Bacteria</taxon>
        <taxon>Bacillati</taxon>
        <taxon>Actinomycetota</taxon>
        <taxon>Actinomycetes</taxon>
        <taxon>Micrococcales</taxon>
        <taxon>Micrococcaceae</taxon>
        <taxon>Arthrobacter</taxon>
    </lineage>
</organism>
<protein>
    <submittedName>
        <fullName evidence="2">OsmC family protein</fullName>
    </submittedName>
</protein>
<dbReference type="InterPro" id="IPR052707">
    <property type="entry name" value="OsmC_Ohr_Peroxiredoxin"/>
</dbReference>
<dbReference type="PANTHER" id="PTHR42830:SF1">
    <property type="entry name" value="OSMOTICALLY INDUCIBLE FAMILY PROTEIN"/>
    <property type="match status" value="1"/>
</dbReference>
<proteinExistence type="predicted"/>
<feature type="compositionally biased region" description="Polar residues" evidence="1">
    <location>
        <begin position="1"/>
        <end position="11"/>
    </location>
</feature>
<dbReference type="NCBIfam" id="TIGR03562">
    <property type="entry name" value="osmo_induc_OsmC"/>
    <property type="match status" value="1"/>
</dbReference>
<dbReference type="SUPFAM" id="SSF82784">
    <property type="entry name" value="OsmC-like"/>
    <property type="match status" value="1"/>
</dbReference>
<evidence type="ECO:0000256" key="1">
    <source>
        <dbReference type="SAM" id="MobiDB-lite"/>
    </source>
</evidence>
<dbReference type="Pfam" id="PF02566">
    <property type="entry name" value="OsmC"/>
    <property type="match status" value="1"/>
</dbReference>
<dbReference type="Gene3D" id="3.30.300.20">
    <property type="match status" value="1"/>
</dbReference>
<evidence type="ECO:0000313" key="3">
    <source>
        <dbReference type="Proteomes" id="UP000829069"/>
    </source>
</evidence>
<dbReference type="Proteomes" id="UP000829069">
    <property type="component" value="Chromosome"/>
</dbReference>
<dbReference type="EMBL" id="CP093326">
    <property type="protein sequence ID" value="UNK44669.1"/>
    <property type="molecule type" value="Genomic_DNA"/>
</dbReference>
<feature type="region of interest" description="Disordered" evidence="1">
    <location>
        <begin position="1"/>
        <end position="23"/>
    </location>
</feature>
<evidence type="ECO:0000313" key="2">
    <source>
        <dbReference type="EMBL" id="UNK44669.1"/>
    </source>
</evidence>
<dbReference type="RefSeq" id="WP_127514382.1">
    <property type="nucleotide sequence ID" value="NZ_CP093326.1"/>
</dbReference>
<reference evidence="2 3" key="1">
    <citation type="submission" date="2022-03" db="EMBL/GenBank/DDBJ databases">
        <title>Isotopic signatures of nitrous oxide derived from detoxification processes.</title>
        <authorList>
            <person name="Behrendt U."/>
            <person name="Buchen C."/>
            <person name="Well R."/>
            <person name="Ulrich A."/>
            <person name="Rohe L."/>
            <person name="Kolb S."/>
            <person name="Schloter M."/>
            <person name="Horn M.A."/>
            <person name="Augustin J."/>
        </authorList>
    </citation>
    <scope>NUCLEOTIDE SEQUENCE [LARGE SCALE GENOMIC DNA]</scope>
    <source>
        <strain evidence="2 3">S4-C24</strain>
    </source>
</reference>
<sequence>MATTRSASTNWKGDLASGSGQTTFESSGIGTYDVTWKARTEQSEGKTSPEELIAAAHASCYSMAFSNILKQAGHTAESIKTTAEVDFDTSDGAQISEIRLTVRATVPGISEDDFQSSAQAAKEGCPVSKALASVPSITLDAALNS</sequence>
<dbReference type="InterPro" id="IPR036102">
    <property type="entry name" value="OsmC/Ohrsf"/>
</dbReference>
<dbReference type="InterPro" id="IPR003718">
    <property type="entry name" value="OsmC/Ohr_fam"/>
</dbReference>
<accession>A0ABY3W3H8</accession>
<gene>
    <name evidence="2" type="ORF">MNQ99_11840</name>
</gene>